<dbReference type="RefSeq" id="XP_051787486.1">
    <property type="nucleotide sequence ID" value="XM_051931526.1"/>
</dbReference>
<dbReference type="AlphaFoldDB" id="A0A8C4SNC6"/>
<organism evidence="9 10">
    <name type="scientific">Erpetoichthys calabaricus</name>
    <name type="common">Rope fish</name>
    <name type="synonym">Calamoichthys calabaricus</name>
    <dbReference type="NCBI Taxonomy" id="27687"/>
    <lineage>
        <taxon>Eukaryota</taxon>
        <taxon>Metazoa</taxon>
        <taxon>Chordata</taxon>
        <taxon>Craniata</taxon>
        <taxon>Vertebrata</taxon>
        <taxon>Euteleostomi</taxon>
        <taxon>Actinopterygii</taxon>
        <taxon>Polypteriformes</taxon>
        <taxon>Polypteridae</taxon>
        <taxon>Erpetoichthys</taxon>
    </lineage>
</organism>
<evidence type="ECO:0000313" key="10">
    <source>
        <dbReference type="Proteomes" id="UP000694620"/>
    </source>
</evidence>
<evidence type="ECO:0000256" key="2">
    <source>
        <dbReference type="ARBA" id="ARBA00022525"/>
    </source>
</evidence>
<dbReference type="InterPro" id="IPR001283">
    <property type="entry name" value="CRISP-related"/>
</dbReference>
<dbReference type="SMART" id="SM00603">
    <property type="entry name" value="LCCL"/>
    <property type="match status" value="2"/>
</dbReference>
<feature type="domain" description="LCCL" evidence="8">
    <location>
        <begin position="291"/>
        <end position="386"/>
    </location>
</feature>
<dbReference type="SMART" id="SM00198">
    <property type="entry name" value="SCP"/>
    <property type="match status" value="1"/>
</dbReference>
<dbReference type="PANTHER" id="PTHR31331">
    <property type="entry name" value="LCCL DOMAIN PROTEIN (AFU_ORTHOLOGUE AFUA_5G08630)"/>
    <property type="match status" value="1"/>
</dbReference>
<reference evidence="9" key="2">
    <citation type="submission" date="2025-08" db="UniProtKB">
        <authorList>
            <consortium name="Ensembl"/>
        </authorList>
    </citation>
    <scope>IDENTIFICATION</scope>
</reference>
<keyword evidence="2" id="KW-0964">Secreted</keyword>
<dbReference type="GeneID" id="114657846"/>
<dbReference type="Pfam" id="PF03815">
    <property type="entry name" value="LCCL"/>
    <property type="match status" value="2"/>
</dbReference>
<dbReference type="GO" id="GO:0005576">
    <property type="term" value="C:extracellular region"/>
    <property type="evidence" value="ECO:0007669"/>
    <property type="project" value="UniProtKB-SubCell"/>
</dbReference>
<feature type="signal peptide" evidence="7">
    <location>
        <begin position="1"/>
        <end position="23"/>
    </location>
</feature>
<dbReference type="Ensembl" id="ENSECRT00000019146.1">
    <property type="protein sequence ID" value="ENSECRP00000018766.1"/>
    <property type="gene ID" value="ENSECRG00000012540.1"/>
</dbReference>
<dbReference type="SUPFAM" id="SSF69848">
    <property type="entry name" value="LCCL domain"/>
    <property type="match status" value="2"/>
</dbReference>
<evidence type="ECO:0000259" key="8">
    <source>
        <dbReference type="PROSITE" id="PS50820"/>
    </source>
</evidence>
<dbReference type="FunFam" id="2.170.130.20:FF:000001">
    <property type="entry name" value="Cysteine-rich secretory protein LCCL domain-containing 1"/>
    <property type="match status" value="2"/>
</dbReference>
<keyword evidence="3 7" id="KW-0732">Signal</keyword>
<dbReference type="FunFam" id="3.40.33.10:FF:000001">
    <property type="entry name" value="Cysteine-rich secretory protein LCCL domain containing 1"/>
    <property type="match status" value="1"/>
</dbReference>
<evidence type="ECO:0000313" key="9">
    <source>
        <dbReference type="Ensembl" id="ENSECRP00000018766.1"/>
    </source>
</evidence>
<evidence type="ECO:0000256" key="6">
    <source>
        <dbReference type="SAM" id="MobiDB-lite"/>
    </source>
</evidence>
<sequence>MKAVLSWLCIPILTHYLSLHGDALFLSNSTILERLLSKYHDAQNFTHSRVRRAIQWSDREEIVNLHNKLRGNVHPPSSNMEYMVWDEELERSATEWAHQCIWEHGPKDLLMSIGQNLAVHWGRYRTPAYHVQAWYDEVKDYTYPMPHECNPWCPEHCSGPMCTHYTQIVWATTSKVGCAVHACNRMNVWGEIWENAIYLVCNYSPKGNWIGEAPYQSGRPCSQCPPSFGGGCKNNLCYKDTQMPHPPETEDMNEVETALVPEKPDIWPRPRPRTTPAKETPKKKETSKKYMTQVIKCDTKMRDKCRGSTCNRYECPANCQNAKGKIWGTLFYDTQSSLCRAALHFGVIDNSGGLVDITRKGQMPLFVKSTRNGVESLSKYKKANAFTVSKVEVQNVDCYATVAELCPFRKPAAHCPRVYCAMSCKDEPSYWAPVYGTDIYSDSSSICRSAIHAGIITGFDGGYVDILPLEKKKHYVGTLRNDIQSESKKNPEGHSFQLFAVRV</sequence>
<dbReference type="Gene3D" id="2.170.130.20">
    <property type="entry name" value="LCCL-like domain"/>
    <property type="match status" value="2"/>
</dbReference>
<keyword evidence="5" id="KW-1015">Disulfide bond</keyword>
<dbReference type="SUPFAM" id="SSF55797">
    <property type="entry name" value="PR-1-like"/>
    <property type="match status" value="1"/>
</dbReference>
<dbReference type="PANTHER" id="PTHR31331:SF1">
    <property type="entry name" value="CYSTEINE RICH SECRETORY PROTEIN LCCL DOMAIN CONTAINING 2"/>
    <property type="match status" value="1"/>
</dbReference>
<evidence type="ECO:0000256" key="3">
    <source>
        <dbReference type="ARBA" id="ARBA00022729"/>
    </source>
</evidence>
<evidence type="ECO:0000256" key="7">
    <source>
        <dbReference type="SAM" id="SignalP"/>
    </source>
</evidence>
<reference evidence="9" key="1">
    <citation type="submission" date="2021-06" db="EMBL/GenBank/DDBJ databases">
        <authorList>
            <consortium name="Wellcome Sanger Institute Data Sharing"/>
        </authorList>
    </citation>
    <scope>NUCLEOTIDE SEQUENCE [LARGE SCALE GENOMIC DNA]</scope>
</reference>
<feature type="chain" id="PRO_5034658142" evidence="7">
    <location>
        <begin position="24"/>
        <end position="503"/>
    </location>
</feature>
<evidence type="ECO:0000256" key="5">
    <source>
        <dbReference type="ARBA" id="ARBA00023157"/>
    </source>
</evidence>
<evidence type="ECO:0000256" key="1">
    <source>
        <dbReference type="ARBA" id="ARBA00004613"/>
    </source>
</evidence>
<dbReference type="PROSITE" id="PS50820">
    <property type="entry name" value="LCCL"/>
    <property type="match status" value="2"/>
</dbReference>
<dbReference type="Proteomes" id="UP000694620">
    <property type="component" value="Chromosome 9"/>
</dbReference>
<proteinExistence type="predicted"/>
<dbReference type="Gene3D" id="3.40.33.10">
    <property type="entry name" value="CAP"/>
    <property type="match status" value="1"/>
</dbReference>
<dbReference type="InterPro" id="IPR036609">
    <property type="entry name" value="LCCL_sf"/>
</dbReference>
<evidence type="ECO:0000256" key="4">
    <source>
        <dbReference type="ARBA" id="ARBA00022737"/>
    </source>
</evidence>
<dbReference type="RefSeq" id="XP_028665621.1">
    <property type="nucleotide sequence ID" value="XM_028809788.2"/>
</dbReference>
<accession>A0A8C4SNC6</accession>
<dbReference type="PRINTS" id="PR00837">
    <property type="entry name" value="V5TPXLIKE"/>
</dbReference>
<comment type="subcellular location">
    <subcellularLocation>
        <location evidence="1">Secreted</location>
    </subcellularLocation>
</comment>
<name>A0A8C4SNC6_ERPCA</name>
<protein>
    <submittedName>
        <fullName evidence="9">Cysteine rich secretory protein LCCL domain containing 2</fullName>
    </submittedName>
</protein>
<dbReference type="Pfam" id="PF00188">
    <property type="entry name" value="CAP"/>
    <property type="match status" value="1"/>
</dbReference>
<dbReference type="InterPro" id="IPR014044">
    <property type="entry name" value="CAP_dom"/>
</dbReference>
<dbReference type="InterPro" id="IPR004043">
    <property type="entry name" value="LCCL"/>
</dbReference>
<feature type="domain" description="LCCL" evidence="8">
    <location>
        <begin position="392"/>
        <end position="485"/>
    </location>
</feature>
<dbReference type="PROSITE" id="PS01010">
    <property type="entry name" value="CRISP_2"/>
    <property type="match status" value="1"/>
</dbReference>
<feature type="region of interest" description="Disordered" evidence="6">
    <location>
        <begin position="263"/>
        <end position="287"/>
    </location>
</feature>
<dbReference type="InterPro" id="IPR051957">
    <property type="entry name" value="CRISP-LCCL_domain"/>
</dbReference>
<dbReference type="OrthoDB" id="414826at2759"/>
<dbReference type="GeneTree" id="ENSGT00940000157410"/>
<reference evidence="9" key="3">
    <citation type="submission" date="2025-09" db="UniProtKB">
        <authorList>
            <consortium name="Ensembl"/>
        </authorList>
    </citation>
    <scope>IDENTIFICATION</scope>
</reference>
<dbReference type="InterPro" id="IPR018244">
    <property type="entry name" value="Allrgn_V5/Tpx1_CS"/>
</dbReference>
<dbReference type="InterPro" id="IPR035940">
    <property type="entry name" value="CAP_sf"/>
</dbReference>
<gene>
    <name evidence="9" type="primary">CRISPLD2</name>
    <name evidence="9" type="synonym">crispld2</name>
</gene>
<keyword evidence="10" id="KW-1185">Reference proteome</keyword>
<keyword evidence="4" id="KW-0677">Repeat</keyword>